<dbReference type="GO" id="GO:0016301">
    <property type="term" value="F:kinase activity"/>
    <property type="evidence" value="ECO:0007669"/>
    <property type="project" value="UniProtKB-KW"/>
</dbReference>
<proteinExistence type="inferred from homology"/>
<dbReference type="Pfam" id="PF00370">
    <property type="entry name" value="FGGY_N"/>
    <property type="match status" value="1"/>
</dbReference>
<dbReference type="PIRSF" id="PIRSF000538">
    <property type="entry name" value="GlpK"/>
    <property type="match status" value="1"/>
</dbReference>
<feature type="domain" description="Carbohydrate kinase FGGY N-terminal" evidence="4">
    <location>
        <begin position="18"/>
        <end position="266"/>
    </location>
</feature>
<keyword evidence="2" id="KW-0808">Transferase</keyword>
<evidence type="ECO:0000259" key="5">
    <source>
        <dbReference type="Pfam" id="PF02782"/>
    </source>
</evidence>
<comment type="similarity">
    <text evidence="1">Belongs to the FGGY kinase family.</text>
</comment>
<dbReference type="InterPro" id="IPR000577">
    <property type="entry name" value="Carb_kinase_FGGY"/>
</dbReference>
<dbReference type="PANTHER" id="PTHR43095:SF5">
    <property type="entry name" value="XYLULOSE KINASE"/>
    <property type="match status" value="1"/>
</dbReference>
<reference evidence="6 7" key="1">
    <citation type="submission" date="2018-08" db="EMBL/GenBank/DDBJ databases">
        <title>A genome reference for cultivated species of the human gut microbiota.</title>
        <authorList>
            <person name="Zou Y."/>
            <person name="Xue W."/>
            <person name="Luo G."/>
        </authorList>
    </citation>
    <scope>NUCLEOTIDE SEQUENCE [LARGE SCALE GENOMIC DNA]</scope>
    <source>
        <strain evidence="6 7">AF26-4BH</strain>
    </source>
</reference>
<organism evidence="6 7">
    <name type="scientific">Eisenbergiella massiliensis</name>
    <dbReference type="NCBI Taxonomy" id="1720294"/>
    <lineage>
        <taxon>Bacteria</taxon>
        <taxon>Bacillati</taxon>
        <taxon>Bacillota</taxon>
        <taxon>Clostridia</taxon>
        <taxon>Lachnospirales</taxon>
        <taxon>Lachnospiraceae</taxon>
        <taxon>Eisenbergiella</taxon>
    </lineage>
</organism>
<evidence type="ECO:0000313" key="7">
    <source>
        <dbReference type="Proteomes" id="UP000261166"/>
    </source>
</evidence>
<dbReference type="AlphaFoldDB" id="A0A3E3J3W6"/>
<dbReference type="GO" id="GO:0005975">
    <property type="term" value="P:carbohydrate metabolic process"/>
    <property type="evidence" value="ECO:0007669"/>
    <property type="project" value="InterPro"/>
</dbReference>
<sequence length="526" mass="59438">MEGKQFTQEKQEKKERIVLVFDVGTQSTRALLINNRGSILAKAQKKHEPPYVSPDTDYAEQDAQFYYGKLCEAALTLKEKEPERWARVEAVSLTAIRSTCVCVDREGTPIRPAFVWLDNRKAEGTPRFSQLSRIMLKAVGMEQTANMQYRKAQCNWMREKEPENWEKTYKYLMISGYLIFRLTGKMVDSAASMVGRVPFDHRTRTWQKKSDLTRPVFPIEPEKLCEIVEPGEMLGRVSTKAAADTGLPEGLPLIASGSDKACEILGLGCITKEKAAISFGTTATVTFTTDAYVEPERFIPPYASVMRGHFTPEIEIFRGYWLVSWFKREFAAKEIETAQTLGISAEELLNRRLKEVPAGCEGLIFQPYFTPNTTMPVAKGAVIGFSDVHTRIHIYRAIIEGINFALMDGLKLLEKQSGHKFLEIYVGGGGAQSDEICQITADMFGLPVIRTQTFEVSGIGSAIAAFVGMGEFTDYEEAVGSMVFKKDFFSPDMQQHQIYNTLYEEIFRNIYGRLSPLYQRLNDIYK</sequence>
<dbReference type="CDD" id="cd07779">
    <property type="entry name" value="ASKHA_NBD_FGGY_YgcE-like"/>
    <property type="match status" value="1"/>
</dbReference>
<comment type="caution">
    <text evidence="6">The sequence shown here is derived from an EMBL/GenBank/DDBJ whole genome shotgun (WGS) entry which is preliminary data.</text>
</comment>
<dbReference type="PANTHER" id="PTHR43095">
    <property type="entry name" value="SUGAR KINASE"/>
    <property type="match status" value="1"/>
</dbReference>
<evidence type="ECO:0000256" key="2">
    <source>
        <dbReference type="ARBA" id="ARBA00022679"/>
    </source>
</evidence>
<dbReference type="InterPro" id="IPR018485">
    <property type="entry name" value="FGGY_C"/>
</dbReference>
<dbReference type="OrthoDB" id="9805576at2"/>
<gene>
    <name evidence="6" type="ORF">DWY69_02620</name>
</gene>
<evidence type="ECO:0000256" key="3">
    <source>
        <dbReference type="ARBA" id="ARBA00022777"/>
    </source>
</evidence>
<dbReference type="Proteomes" id="UP000261166">
    <property type="component" value="Unassembled WGS sequence"/>
</dbReference>
<evidence type="ECO:0000259" key="4">
    <source>
        <dbReference type="Pfam" id="PF00370"/>
    </source>
</evidence>
<name>A0A3E3J3W6_9FIRM</name>
<protein>
    <submittedName>
        <fullName evidence="6">Carbohydrate kinase</fullName>
    </submittedName>
</protein>
<dbReference type="Gene3D" id="3.30.420.40">
    <property type="match status" value="2"/>
</dbReference>
<evidence type="ECO:0000256" key="1">
    <source>
        <dbReference type="ARBA" id="ARBA00009156"/>
    </source>
</evidence>
<accession>A0A3E3J3W6</accession>
<dbReference type="Pfam" id="PF02782">
    <property type="entry name" value="FGGY_C"/>
    <property type="match status" value="1"/>
</dbReference>
<feature type="domain" description="Carbohydrate kinase FGGY C-terminal" evidence="5">
    <location>
        <begin position="275"/>
        <end position="468"/>
    </location>
</feature>
<keyword evidence="3 6" id="KW-0418">Kinase</keyword>
<dbReference type="EMBL" id="QVLU01000002">
    <property type="protein sequence ID" value="RGE74003.1"/>
    <property type="molecule type" value="Genomic_DNA"/>
</dbReference>
<evidence type="ECO:0000313" key="6">
    <source>
        <dbReference type="EMBL" id="RGE74003.1"/>
    </source>
</evidence>
<dbReference type="SUPFAM" id="SSF53067">
    <property type="entry name" value="Actin-like ATPase domain"/>
    <property type="match status" value="2"/>
</dbReference>
<dbReference type="InterPro" id="IPR050406">
    <property type="entry name" value="FGGY_Carb_Kinase"/>
</dbReference>
<dbReference type="InterPro" id="IPR043129">
    <property type="entry name" value="ATPase_NBD"/>
</dbReference>
<dbReference type="InterPro" id="IPR018484">
    <property type="entry name" value="FGGY_N"/>
</dbReference>
<dbReference type="RefSeq" id="WP_025489735.1">
    <property type="nucleotide sequence ID" value="NZ_LT969518.1"/>
</dbReference>